<evidence type="ECO:0000313" key="3">
    <source>
        <dbReference type="Proteomes" id="UP000002710"/>
    </source>
</evidence>
<protein>
    <submittedName>
        <fullName evidence="2">Uncharacterized protein</fullName>
    </submittedName>
</protein>
<gene>
    <name evidence="2" type="ordered locus">Dde_0752</name>
</gene>
<dbReference type="AlphaFoldDB" id="Q314U3"/>
<keyword evidence="3" id="KW-1185">Reference proteome</keyword>
<evidence type="ECO:0000256" key="1">
    <source>
        <dbReference type="SAM" id="SignalP"/>
    </source>
</evidence>
<keyword evidence="1" id="KW-0732">Signal</keyword>
<dbReference type="Proteomes" id="UP000002710">
    <property type="component" value="Chromosome"/>
</dbReference>
<feature type="signal peptide" evidence="1">
    <location>
        <begin position="1"/>
        <end position="23"/>
    </location>
</feature>
<feature type="chain" id="PRO_5004220153" evidence="1">
    <location>
        <begin position="24"/>
        <end position="168"/>
    </location>
</feature>
<accession>Q314U3</accession>
<sequence>MKIITMWIYSVMLVCTSAYCAQAGEPEPGAGQSIPAHNLNILMWQSAALEQAWLSGQGPDCSGVRDRLPVLDEALQGLQDELIVMRGAAENGTAVSAAYSALRRQTRAMLGRMEQALAVCTAQGRGQALQATGMDELLRMEMMRMSMTARDACLQVAQAARRAAVDCR</sequence>
<evidence type="ECO:0000313" key="2">
    <source>
        <dbReference type="EMBL" id="ABB37553.1"/>
    </source>
</evidence>
<proteinExistence type="predicted"/>
<dbReference type="RefSeq" id="WP_011366827.1">
    <property type="nucleotide sequence ID" value="NC_007519.1"/>
</dbReference>
<name>Q314U3_OLEA2</name>
<organism evidence="2 3">
    <name type="scientific">Oleidesulfovibrio alaskensis (strain ATCC BAA-1058 / DSM 17464 / G20)</name>
    <name type="common">Desulfovibrio alaskensis</name>
    <dbReference type="NCBI Taxonomy" id="207559"/>
    <lineage>
        <taxon>Bacteria</taxon>
        <taxon>Pseudomonadati</taxon>
        <taxon>Thermodesulfobacteriota</taxon>
        <taxon>Desulfovibrionia</taxon>
        <taxon>Desulfovibrionales</taxon>
        <taxon>Desulfovibrionaceae</taxon>
        <taxon>Oleidesulfovibrio</taxon>
    </lineage>
</organism>
<reference evidence="2 3" key="1">
    <citation type="journal article" date="2011" name="J. Bacteriol.">
        <title>Complete genome sequence and updated annotation of Desulfovibrio alaskensis G20.</title>
        <authorList>
            <person name="Hauser L.J."/>
            <person name="Land M.L."/>
            <person name="Brown S.D."/>
            <person name="Larimer F."/>
            <person name="Keller K.L."/>
            <person name="Rapp-Giles B.J."/>
            <person name="Price M.N."/>
            <person name="Lin M."/>
            <person name="Bruce D.C."/>
            <person name="Detter J.C."/>
            <person name="Tapia R."/>
            <person name="Han C.S."/>
            <person name="Goodwin L.A."/>
            <person name="Cheng J.F."/>
            <person name="Pitluck S."/>
            <person name="Copeland A."/>
            <person name="Lucas S."/>
            <person name="Nolan M."/>
            <person name="Lapidus A.L."/>
            <person name="Palumbo A.V."/>
            <person name="Wall J.D."/>
        </authorList>
    </citation>
    <scope>NUCLEOTIDE SEQUENCE [LARGE SCALE GENOMIC DNA]</scope>
    <source>
        <strain evidence="3">ATCC BAA 1058 / DSM 17464 / G20</strain>
    </source>
</reference>
<dbReference type="EMBL" id="CP000112">
    <property type="protein sequence ID" value="ABB37553.1"/>
    <property type="molecule type" value="Genomic_DNA"/>
</dbReference>
<dbReference type="KEGG" id="dde:Dde_0752"/>
<dbReference type="HOGENOM" id="CLU_1583824_0_0_7"/>